<proteinExistence type="predicted"/>
<comment type="caution">
    <text evidence="1">The sequence shown here is derived from an EMBL/GenBank/DDBJ whole genome shotgun (WGS) entry which is preliminary data.</text>
</comment>
<evidence type="ECO:0000313" key="1">
    <source>
        <dbReference type="EMBL" id="KKL13224.1"/>
    </source>
</evidence>
<dbReference type="EMBL" id="LAZR01040945">
    <property type="protein sequence ID" value="KKL13224.1"/>
    <property type="molecule type" value="Genomic_DNA"/>
</dbReference>
<reference evidence="1" key="1">
    <citation type="journal article" date="2015" name="Nature">
        <title>Complex archaea that bridge the gap between prokaryotes and eukaryotes.</title>
        <authorList>
            <person name="Spang A."/>
            <person name="Saw J.H."/>
            <person name="Jorgensen S.L."/>
            <person name="Zaremba-Niedzwiedzka K."/>
            <person name="Martijn J."/>
            <person name="Lind A.E."/>
            <person name="van Eijk R."/>
            <person name="Schleper C."/>
            <person name="Guy L."/>
            <person name="Ettema T.J."/>
        </authorList>
    </citation>
    <scope>NUCLEOTIDE SEQUENCE</scope>
</reference>
<sequence length="40" mass="4606">DHTPPAPELPPEVIENTRAKYVEAYERLTNRPFAQWLGKA</sequence>
<accession>A0A0F9AUI3</accession>
<dbReference type="AlphaFoldDB" id="A0A0F9AUI3"/>
<gene>
    <name evidence="1" type="ORF">LCGC14_2527870</name>
</gene>
<organism evidence="1">
    <name type="scientific">marine sediment metagenome</name>
    <dbReference type="NCBI Taxonomy" id="412755"/>
    <lineage>
        <taxon>unclassified sequences</taxon>
        <taxon>metagenomes</taxon>
        <taxon>ecological metagenomes</taxon>
    </lineage>
</organism>
<name>A0A0F9AUI3_9ZZZZ</name>
<dbReference type="SUPFAM" id="SSF56104">
    <property type="entry name" value="SAICAR synthase-like"/>
    <property type="match status" value="1"/>
</dbReference>
<protein>
    <recommendedName>
        <fullName evidence="2">Phosphoribosylaminoimidazolesuccinocarboxamide synthase</fullName>
    </recommendedName>
</protein>
<evidence type="ECO:0008006" key="2">
    <source>
        <dbReference type="Google" id="ProtNLM"/>
    </source>
</evidence>
<feature type="non-terminal residue" evidence="1">
    <location>
        <position position="1"/>
    </location>
</feature>